<dbReference type="Proteomes" id="UP001460270">
    <property type="component" value="Unassembled WGS sequence"/>
</dbReference>
<organism evidence="2 3">
    <name type="scientific">Mugilogobius chulae</name>
    <name type="common">yellowstripe goby</name>
    <dbReference type="NCBI Taxonomy" id="88201"/>
    <lineage>
        <taxon>Eukaryota</taxon>
        <taxon>Metazoa</taxon>
        <taxon>Chordata</taxon>
        <taxon>Craniata</taxon>
        <taxon>Vertebrata</taxon>
        <taxon>Euteleostomi</taxon>
        <taxon>Actinopterygii</taxon>
        <taxon>Neopterygii</taxon>
        <taxon>Teleostei</taxon>
        <taxon>Neoteleostei</taxon>
        <taxon>Acanthomorphata</taxon>
        <taxon>Gobiaria</taxon>
        <taxon>Gobiiformes</taxon>
        <taxon>Gobioidei</taxon>
        <taxon>Gobiidae</taxon>
        <taxon>Gobionellinae</taxon>
        <taxon>Mugilogobius</taxon>
    </lineage>
</organism>
<comment type="caution">
    <text evidence="2">The sequence shown here is derived from an EMBL/GenBank/DDBJ whole genome shotgun (WGS) entry which is preliminary data.</text>
</comment>
<keyword evidence="3" id="KW-1185">Reference proteome</keyword>
<accession>A0AAW0N1M7</accession>
<evidence type="ECO:0000313" key="2">
    <source>
        <dbReference type="EMBL" id="KAK7884255.1"/>
    </source>
</evidence>
<reference evidence="3" key="1">
    <citation type="submission" date="2024-04" db="EMBL/GenBank/DDBJ databases">
        <title>Salinicola lusitanus LLJ914,a marine bacterium isolated from the Okinawa Trough.</title>
        <authorList>
            <person name="Li J."/>
        </authorList>
    </citation>
    <scope>NUCLEOTIDE SEQUENCE [LARGE SCALE GENOMIC DNA]</scope>
</reference>
<evidence type="ECO:0000313" key="3">
    <source>
        <dbReference type="Proteomes" id="UP001460270"/>
    </source>
</evidence>
<protein>
    <submittedName>
        <fullName evidence="2">Uncharacterized protein</fullName>
    </submittedName>
</protein>
<dbReference type="AlphaFoldDB" id="A0AAW0N1M7"/>
<dbReference type="EMBL" id="JBBPFD010000020">
    <property type="protein sequence ID" value="KAK7884255.1"/>
    <property type="molecule type" value="Genomic_DNA"/>
</dbReference>
<name>A0AAW0N1M7_9GOBI</name>
<proteinExistence type="predicted"/>
<sequence>MPGHPQPPPLCVCLDLGNHQTSRVGRMLDTGWSRTRQGPTQTVGSVPLLGTTRRSDTLLARLAVLLQEIGAFYAALKDHTSKGNTYSVLGAEETAQSASPHGHNRLSHLLSTASGH</sequence>
<evidence type="ECO:0000256" key="1">
    <source>
        <dbReference type="SAM" id="MobiDB-lite"/>
    </source>
</evidence>
<feature type="region of interest" description="Disordered" evidence="1">
    <location>
        <begin position="94"/>
        <end position="116"/>
    </location>
</feature>
<gene>
    <name evidence="2" type="ORF">WMY93_027378</name>
</gene>